<dbReference type="STRING" id="200324.A0A2N5SXD8"/>
<evidence type="ECO:0000313" key="3">
    <source>
        <dbReference type="EMBL" id="PLW17896.1"/>
    </source>
</evidence>
<dbReference type="InterPro" id="IPR040521">
    <property type="entry name" value="KDZ"/>
</dbReference>
<keyword evidence="1" id="KW-0175">Coiled coil</keyword>
<dbReference type="EMBL" id="PGCJ01000841">
    <property type="protein sequence ID" value="PLW17896.1"/>
    <property type="molecule type" value="Genomic_DNA"/>
</dbReference>
<dbReference type="AlphaFoldDB" id="A0A2N5SXD8"/>
<dbReference type="Pfam" id="PF18758">
    <property type="entry name" value="KDZ"/>
    <property type="match status" value="1"/>
</dbReference>
<reference evidence="3 4" key="1">
    <citation type="submission" date="2017-11" db="EMBL/GenBank/DDBJ databases">
        <title>De novo assembly and phasing of dikaryotic genomes from two isolates of Puccinia coronata f. sp. avenae, the causal agent of oat crown rust.</title>
        <authorList>
            <person name="Miller M.E."/>
            <person name="Zhang Y."/>
            <person name="Omidvar V."/>
            <person name="Sperschneider J."/>
            <person name="Schwessinger B."/>
            <person name="Raley C."/>
            <person name="Palmer J.M."/>
            <person name="Garnica D."/>
            <person name="Upadhyaya N."/>
            <person name="Rathjen J."/>
            <person name="Taylor J.M."/>
            <person name="Park R.F."/>
            <person name="Dodds P.N."/>
            <person name="Hirsch C.D."/>
            <person name="Kianian S.F."/>
            <person name="Figueroa M."/>
        </authorList>
    </citation>
    <scope>NUCLEOTIDE SEQUENCE [LARGE SCALE GENOMIC DNA]</scope>
    <source>
        <strain evidence="3">12NC29</strain>
    </source>
</reference>
<accession>A0A2N5SXD8</accession>
<organism evidence="3 4">
    <name type="scientific">Puccinia coronata f. sp. avenae</name>
    <dbReference type="NCBI Taxonomy" id="200324"/>
    <lineage>
        <taxon>Eukaryota</taxon>
        <taxon>Fungi</taxon>
        <taxon>Dikarya</taxon>
        <taxon>Basidiomycota</taxon>
        <taxon>Pucciniomycotina</taxon>
        <taxon>Pucciniomycetes</taxon>
        <taxon>Pucciniales</taxon>
        <taxon>Pucciniaceae</taxon>
        <taxon>Puccinia</taxon>
    </lineage>
</organism>
<evidence type="ECO:0000259" key="2">
    <source>
        <dbReference type="Pfam" id="PF18802"/>
    </source>
</evidence>
<name>A0A2N5SXD8_9BASI</name>
<dbReference type="PANTHER" id="PTHR33096">
    <property type="entry name" value="CXC2 DOMAIN-CONTAINING PROTEIN"/>
    <property type="match status" value="1"/>
</dbReference>
<gene>
    <name evidence="3" type="ORF">PCANC_15330</name>
</gene>
<evidence type="ECO:0000256" key="1">
    <source>
        <dbReference type="SAM" id="Coils"/>
    </source>
</evidence>
<protein>
    <recommendedName>
        <fullName evidence="2">CxC1-like cysteine cluster associated with KDZ transposases domain-containing protein</fullName>
    </recommendedName>
</protein>
<evidence type="ECO:0000313" key="4">
    <source>
        <dbReference type="Proteomes" id="UP000235388"/>
    </source>
</evidence>
<dbReference type="PANTHER" id="PTHR33096:SF1">
    <property type="entry name" value="CXC1-LIKE CYSTEINE CLUSTER ASSOCIATED WITH KDZ TRANSPOSASES DOMAIN-CONTAINING PROTEIN"/>
    <property type="match status" value="1"/>
</dbReference>
<dbReference type="InterPro" id="IPR041320">
    <property type="entry name" value="CxC1"/>
</dbReference>
<dbReference type="Pfam" id="PF18802">
    <property type="entry name" value="CxC1"/>
    <property type="match status" value="1"/>
</dbReference>
<sequence length="1009" mass="116779">MIGCVDFIALHAKIGDSIGPLIPYGVLQVSSTKFHLKMTRHRMYAPVGNHTERLRRRFNAAEDMAAMYRLERSMAFAAENQRAQHVQPPDIESRNDTFEQDGENYNLQPGLEDDQEDEDFEALDTWVTLEREESPDAINSMIQASNEYYRQRAKERNFNRLFNDLHPVYLIQKNKTSNWASSSTYIDFSPPCKCQTRRNRVVDLIDLYGQRRKRVDFCDCTLDGVRLMYLGYVAGSPVEPQTAFLLPLLIFHNHLWNHCNIGALPFTQALRLFLEPRSERLHVRNGQHGQDVRKPFTAAVDLYWRLEEASDALFHRVMGLDAQQTLAVVSCPACFGPQPLNTLVYPDTTRDQLVVCLDGNFQHRHHSKASSNYEELRMPNIFVTQDQVSQATDLIREAEMTGVSETQVNRCTESHKAADDKHNESTWKGCDDTGLMGCCCHHDAAIYLAKIYKSGEQRCFQMAILKRLLAAVEPNQPIGILYDIGCTMDKFLTSRNLFEEQQTHIRFGTSIFHAYAHNWTCQLDYNPRFNKGWGLSDGEGLERMWSYFSNLVSPLRYATRNHRFASISHRLAHHNRQGIQGLAHWLRRKFNNALKRRREVRNTLAKLLAKPNPHSALGRNYSQGFFQRQWIAQRGFHADHTNVEELRMKKMASLYQRENIIDLLRNRLLNPRTLLASPSKVQELLNSFDKELDKLQEELEQLSGENLPAENIEEPKLRLLLWSAKSDLFIQAVQLRAERQPLLDSKNLGRRLGTKLKEKVFNAINNRRPAIEKLINVYNSQYTEFKAKFPHRVQFERDNDGHLSYERLSSMPLDDLFWNNRLFYHCDAPWAINPEVRKGINCVLMLSRVQEEFELIAQEVVRTMAWGISFHDLLVRQITYLGERIMILGGRQSKVPEDIVDQLPLGRLGRRDRAKLVRKELLVRLDAHNTLIEEWSPHLMWLWNHCQPAGNGVFLDTWKRMLQDVQAERNNSFTNLNAINEALDDVMVGDVIDNGESADEGLIDNHDSS</sequence>
<dbReference type="OrthoDB" id="3253684at2759"/>
<feature type="coiled-coil region" evidence="1">
    <location>
        <begin position="681"/>
        <end position="712"/>
    </location>
</feature>
<keyword evidence="4" id="KW-1185">Reference proteome</keyword>
<comment type="caution">
    <text evidence="3">The sequence shown here is derived from an EMBL/GenBank/DDBJ whole genome shotgun (WGS) entry which is preliminary data.</text>
</comment>
<feature type="domain" description="CxC1-like cysteine cluster associated with KDZ transposases" evidence="2">
    <location>
        <begin position="178"/>
        <end position="279"/>
    </location>
</feature>
<dbReference type="Proteomes" id="UP000235388">
    <property type="component" value="Unassembled WGS sequence"/>
</dbReference>
<proteinExistence type="predicted"/>